<protein>
    <submittedName>
        <fullName evidence="1">Uncharacterized protein</fullName>
    </submittedName>
</protein>
<sequence>MKTKYSQEHIDKACALFRRALEITSTTDTAIYIDFGGHVSRLSIFTIDKEMRIDHSQSLSTFLDGLSIESENEKINPFFKEANELLDKFEK</sequence>
<accession>A0ABX3FJ86</accession>
<evidence type="ECO:0000313" key="1">
    <source>
        <dbReference type="EMBL" id="OLQ91444.1"/>
    </source>
</evidence>
<gene>
    <name evidence="1" type="ORF">BIY20_01145</name>
</gene>
<dbReference type="RefSeq" id="WP_075715185.1">
    <property type="nucleotide sequence ID" value="NZ_AP019655.1"/>
</dbReference>
<name>A0ABX3FJ86_9VIBR</name>
<comment type="caution">
    <text evidence="1">The sequence shown here is derived from an EMBL/GenBank/DDBJ whole genome shotgun (WGS) entry which is preliminary data.</text>
</comment>
<proteinExistence type="predicted"/>
<dbReference type="EMBL" id="MJMH01000173">
    <property type="protein sequence ID" value="OLQ91444.1"/>
    <property type="molecule type" value="Genomic_DNA"/>
</dbReference>
<organism evidence="1 2">
    <name type="scientific">Vibrio panuliri</name>
    <dbReference type="NCBI Taxonomy" id="1381081"/>
    <lineage>
        <taxon>Bacteria</taxon>
        <taxon>Pseudomonadati</taxon>
        <taxon>Pseudomonadota</taxon>
        <taxon>Gammaproteobacteria</taxon>
        <taxon>Vibrionales</taxon>
        <taxon>Vibrionaceae</taxon>
        <taxon>Vibrio</taxon>
    </lineage>
</organism>
<reference evidence="1 2" key="1">
    <citation type="submission" date="2016-09" db="EMBL/GenBank/DDBJ databases">
        <title>Genomic Taxonomy of the Vibrionaceae.</title>
        <authorList>
            <person name="Gonzalez-Castillo A."/>
            <person name="Gomez-Gil B."/>
            <person name="Enciso-Ibarra K."/>
        </authorList>
    </citation>
    <scope>NUCLEOTIDE SEQUENCE [LARGE SCALE GENOMIC DNA]</scope>
    <source>
        <strain evidence="1 2">CAIM 1902</strain>
    </source>
</reference>
<dbReference type="Proteomes" id="UP000186039">
    <property type="component" value="Unassembled WGS sequence"/>
</dbReference>
<evidence type="ECO:0000313" key="2">
    <source>
        <dbReference type="Proteomes" id="UP000186039"/>
    </source>
</evidence>
<keyword evidence="2" id="KW-1185">Reference proteome</keyword>